<dbReference type="EMBL" id="CAACVG010007377">
    <property type="protein sequence ID" value="VEN45114.1"/>
    <property type="molecule type" value="Genomic_DNA"/>
</dbReference>
<reference evidence="1 2" key="1">
    <citation type="submission" date="2019-01" db="EMBL/GenBank/DDBJ databases">
        <authorList>
            <person name="Sayadi A."/>
        </authorList>
    </citation>
    <scope>NUCLEOTIDE SEQUENCE [LARGE SCALE GENOMIC DNA]</scope>
</reference>
<gene>
    <name evidence="1" type="ORF">CALMAC_LOCUS7673</name>
</gene>
<keyword evidence="2" id="KW-1185">Reference proteome</keyword>
<organism evidence="1 2">
    <name type="scientific">Callosobruchus maculatus</name>
    <name type="common">Southern cowpea weevil</name>
    <name type="synonym">Pulse bruchid</name>
    <dbReference type="NCBI Taxonomy" id="64391"/>
    <lineage>
        <taxon>Eukaryota</taxon>
        <taxon>Metazoa</taxon>
        <taxon>Ecdysozoa</taxon>
        <taxon>Arthropoda</taxon>
        <taxon>Hexapoda</taxon>
        <taxon>Insecta</taxon>
        <taxon>Pterygota</taxon>
        <taxon>Neoptera</taxon>
        <taxon>Endopterygota</taxon>
        <taxon>Coleoptera</taxon>
        <taxon>Polyphaga</taxon>
        <taxon>Cucujiformia</taxon>
        <taxon>Chrysomeloidea</taxon>
        <taxon>Chrysomelidae</taxon>
        <taxon>Bruchinae</taxon>
        <taxon>Bruchini</taxon>
        <taxon>Callosobruchus</taxon>
    </lineage>
</organism>
<proteinExistence type="predicted"/>
<sequence>MKEFKYTVSGQQYKSNIQSDVSCFDPNQLFLQGRLTSVKIRRAYSLPRNFGISEHYLIPNRTDKSKCLYDITVHRGINRCRSLYCCICLDSREVLDAIFDQSPD</sequence>
<protein>
    <submittedName>
        <fullName evidence="1">Uncharacterized protein</fullName>
    </submittedName>
</protein>
<dbReference type="Proteomes" id="UP000410492">
    <property type="component" value="Unassembled WGS sequence"/>
</dbReference>
<name>A0A653CCK9_CALMS</name>
<accession>A0A653CCK9</accession>
<dbReference type="AlphaFoldDB" id="A0A653CCK9"/>
<evidence type="ECO:0000313" key="1">
    <source>
        <dbReference type="EMBL" id="VEN45114.1"/>
    </source>
</evidence>
<evidence type="ECO:0000313" key="2">
    <source>
        <dbReference type="Proteomes" id="UP000410492"/>
    </source>
</evidence>